<dbReference type="NCBIfam" id="TIGR00151">
    <property type="entry name" value="ispF"/>
    <property type="match status" value="1"/>
</dbReference>
<comment type="cofactor">
    <cofactor evidence="3 14">
        <name>a divalent metal cation</name>
        <dbReference type="ChEBI" id="CHEBI:60240"/>
    </cofactor>
</comment>
<evidence type="ECO:0000256" key="4">
    <source>
        <dbReference type="ARBA" id="ARBA00004709"/>
    </source>
</evidence>
<dbReference type="HAMAP" id="MF_01520">
    <property type="entry name" value="IspDF"/>
    <property type="match status" value="1"/>
</dbReference>
<comment type="pathway">
    <text evidence="5 14">Isoprenoid biosynthesis; isopentenyl diphosphate biosynthesis via DXP pathway; isopentenyl diphosphate from 1-deoxy-D-xylulose 5-phosphate: step 2/6.</text>
</comment>
<dbReference type="EMBL" id="JBHSCW010000003">
    <property type="protein sequence ID" value="MFC4351409.1"/>
    <property type="molecule type" value="Genomic_DNA"/>
</dbReference>
<feature type="binding site" evidence="14">
    <location>
        <position position="365"/>
    </location>
    <ligand>
        <name>4-CDP-2-C-methyl-D-erythritol 2-phosphate</name>
        <dbReference type="ChEBI" id="CHEBI:57919"/>
    </ligand>
</feature>
<organism evidence="16 17">
    <name type="scientific">Fodinicurvata halophila</name>
    <dbReference type="NCBI Taxonomy" id="1419723"/>
    <lineage>
        <taxon>Bacteria</taxon>
        <taxon>Pseudomonadati</taxon>
        <taxon>Pseudomonadota</taxon>
        <taxon>Alphaproteobacteria</taxon>
        <taxon>Rhodospirillales</taxon>
        <taxon>Rhodovibrionaceae</taxon>
        <taxon>Fodinicurvata</taxon>
    </lineage>
</organism>
<name>A0ABV8ULL2_9PROT</name>
<feature type="site" description="Transition state stabilizer" evidence="14">
    <location>
        <position position="23"/>
    </location>
</feature>
<evidence type="ECO:0000256" key="12">
    <source>
        <dbReference type="ARBA" id="ARBA00023239"/>
    </source>
</evidence>
<keyword evidence="12 14" id="KW-0456">Lyase</keyword>
<feature type="binding site" evidence="14">
    <location>
        <begin position="234"/>
        <end position="236"/>
    </location>
    <ligand>
        <name>4-CDP-2-C-methyl-D-erythritol 2-phosphate</name>
        <dbReference type="ChEBI" id="CHEBI:57919"/>
    </ligand>
</feature>
<dbReference type="InterPro" id="IPR029044">
    <property type="entry name" value="Nucleotide-diphossugar_trans"/>
</dbReference>
<feature type="site" description="Positions MEP for the nucleophilic attack" evidence="14">
    <location>
        <position position="153"/>
    </location>
</feature>
<dbReference type="EC" id="4.6.1.12" evidence="14"/>
<evidence type="ECO:0000313" key="17">
    <source>
        <dbReference type="Proteomes" id="UP001595799"/>
    </source>
</evidence>
<keyword evidence="17" id="KW-1185">Reference proteome</keyword>
<dbReference type="InterPro" id="IPR001228">
    <property type="entry name" value="IspD"/>
</dbReference>
<dbReference type="Proteomes" id="UP001595799">
    <property type="component" value="Unassembled WGS sequence"/>
</dbReference>
<feature type="binding site" evidence="14">
    <location>
        <position position="268"/>
    </location>
    <ligand>
        <name>a divalent metal cation</name>
        <dbReference type="ChEBI" id="CHEBI:60240"/>
    </ligand>
</feature>
<accession>A0ABV8ULL2</accession>
<evidence type="ECO:0000256" key="10">
    <source>
        <dbReference type="ARBA" id="ARBA00022723"/>
    </source>
</evidence>
<reference evidence="17" key="1">
    <citation type="journal article" date="2019" name="Int. J. Syst. Evol. Microbiol.">
        <title>The Global Catalogue of Microorganisms (GCM) 10K type strain sequencing project: providing services to taxonomists for standard genome sequencing and annotation.</title>
        <authorList>
            <consortium name="The Broad Institute Genomics Platform"/>
            <consortium name="The Broad Institute Genome Sequencing Center for Infectious Disease"/>
            <person name="Wu L."/>
            <person name="Ma J."/>
        </authorList>
    </citation>
    <scope>NUCLEOTIDE SEQUENCE [LARGE SCALE GENOMIC DNA]</scope>
    <source>
        <strain evidence="17">CECT 8472</strain>
    </source>
</reference>
<feature type="site" description="Transition state stabilizer" evidence="14">
    <location>
        <position position="359"/>
    </location>
</feature>
<dbReference type="PANTHER" id="PTHR43181">
    <property type="entry name" value="2-C-METHYL-D-ERYTHRITOL 2,4-CYCLODIPHOSPHATE SYNTHASE, CHLOROPLASTIC"/>
    <property type="match status" value="1"/>
</dbReference>
<dbReference type="InterPro" id="IPR003526">
    <property type="entry name" value="MECDP_synthase"/>
</dbReference>
<comment type="similarity">
    <text evidence="14">In the C-terminal section; belongs to the IspF family.</text>
</comment>
<dbReference type="Pfam" id="PF01128">
    <property type="entry name" value="IspD"/>
    <property type="match status" value="1"/>
</dbReference>
<evidence type="ECO:0000256" key="5">
    <source>
        <dbReference type="ARBA" id="ARBA00004787"/>
    </source>
</evidence>
<feature type="region of interest" description="2-C-methyl-D-erythritol 2,4-cyclodiphosphate synthase" evidence="14">
    <location>
        <begin position="228"/>
        <end position="386"/>
    </location>
</feature>
<dbReference type="InterPro" id="IPR034683">
    <property type="entry name" value="IspD/TarI"/>
</dbReference>
<evidence type="ECO:0000313" key="16">
    <source>
        <dbReference type="EMBL" id="MFC4351409.1"/>
    </source>
</evidence>
<feature type="binding site" evidence="14">
    <location>
        <position position="236"/>
    </location>
    <ligand>
        <name>a divalent metal cation</name>
        <dbReference type="ChEBI" id="CHEBI:60240"/>
    </ligand>
</feature>
<dbReference type="GO" id="GO:0050518">
    <property type="term" value="F:2-C-methyl-D-erythritol 4-phosphate cytidylyltransferase activity"/>
    <property type="evidence" value="ECO:0007669"/>
    <property type="project" value="UniProtKB-EC"/>
</dbReference>
<feature type="binding site" evidence="14">
    <location>
        <begin position="282"/>
        <end position="284"/>
    </location>
    <ligand>
        <name>4-CDP-2-C-methyl-D-erythritol 2-phosphate</name>
        <dbReference type="ChEBI" id="CHEBI:57919"/>
    </ligand>
</feature>
<keyword evidence="9 14" id="KW-0548">Nucleotidyltransferase</keyword>
<evidence type="ECO:0000256" key="14">
    <source>
        <dbReference type="HAMAP-Rule" id="MF_01520"/>
    </source>
</evidence>
<dbReference type="SUPFAM" id="SSF69765">
    <property type="entry name" value="IpsF-like"/>
    <property type="match status" value="1"/>
</dbReference>
<feature type="site" description="Transition state stabilizer" evidence="14">
    <location>
        <position position="16"/>
    </location>
</feature>
<evidence type="ECO:0000259" key="15">
    <source>
        <dbReference type="Pfam" id="PF02542"/>
    </source>
</evidence>
<comment type="caution">
    <text evidence="14">Lacks conserved residue(s) required for the propagation of feature annotation.</text>
</comment>
<evidence type="ECO:0000256" key="1">
    <source>
        <dbReference type="ARBA" id="ARBA00000200"/>
    </source>
</evidence>
<dbReference type="CDD" id="cd02516">
    <property type="entry name" value="CDP-ME_synthetase"/>
    <property type="match status" value="1"/>
</dbReference>
<dbReference type="Gene3D" id="3.30.1330.50">
    <property type="entry name" value="2-C-methyl-D-erythritol 2,4-cyclodiphosphate synthase"/>
    <property type="match status" value="1"/>
</dbReference>
<dbReference type="InterPro" id="IPR018294">
    <property type="entry name" value="ISPD_synthase_CS"/>
</dbReference>
<dbReference type="PANTHER" id="PTHR43181:SF1">
    <property type="entry name" value="2-C-METHYL-D-ERYTHRITOL 2,4-CYCLODIPHOSPHATE SYNTHASE, CHLOROPLASTIC"/>
    <property type="match status" value="1"/>
</dbReference>
<comment type="catalytic activity">
    <reaction evidence="1 14">
        <text>4-CDP-2-C-methyl-D-erythritol 2-phosphate = 2-C-methyl-D-erythritol 2,4-cyclic diphosphate + CMP</text>
        <dbReference type="Rhea" id="RHEA:23864"/>
        <dbReference type="ChEBI" id="CHEBI:57919"/>
        <dbReference type="ChEBI" id="CHEBI:58483"/>
        <dbReference type="ChEBI" id="CHEBI:60377"/>
        <dbReference type="EC" id="4.6.1.12"/>
    </reaction>
</comment>
<dbReference type="PROSITE" id="PS01295">
    <property type="entry name" value="ISPD"/>
    <property type="match status" value="1"/>
</dbReference>
<dbReference type="NCBIfam" id="TIGR00453">
    <property type="entry name" value="ispD"/>
    <property type="match status" value="1"/>
</dbReference>
<evidence type="ECO:0000256" key="2">
    <source>
        <dbReference type="ARBA" id="ARBA00001282"/>
    </source>
</evidence>
<dbReference type="GO" id="GO:0008685">
    <property type="term" value="F:2-C-methyl-D-erythritol 2,4-cyclodiphosphate synthase activity"/>
    <property type="evidence" value="ECO:0007669"/>
    <property type="project" value="UniProtKB-EC"/>
</dbReference>
<evidence type="ECO:0000256" key="13">
    <source>
        <dbReference type="ARBA" id="ARBA00023268"/>
    </source>
</evidence>
<protein>
    <recommendedName>
        <fullName evidence="14">Bifunctional enzyme IspD/IspF</fullName>
    </recommendedName>
    <domain>
        <recommendedName>
            <fullName evidence="14">2-C-methyl-D-erythritol 4-phosphate cytidylyltransferase</fullName>
            <ecNumber evidence="14">2.7.7.60</ecNumber>
        </recommendedName>
        <alternativeName>
            <fullName evidence="14">4-diphosphocytidyl-2C-methyl-D-erythritol synthase</fullName>
        </alternativeName>
        <alternativeName>
            <fullName evidence="14">MEP cytidylyltransferase</fullName>
            <shortName evidence="14">MCT</shortName>
        </alternativeName>
    </domain>
    <domain>
        <recommendedName>
            <fullName evidence="14">2-C-methyl-D-erythritol 2,4-cyclodiphosphate synthase</fullName>
            <shortName evidence="14">MECDP-synthase</shortName>
            <shortName evidence="14">MECPP-synthase</shortName>
            <shortName evidence="14">MECPS</shortName>
            <ecNumber evidence="14">4.6.1.12</ecNumber>
        </recommendedName>
    </domain>
</protein>
<proteinExistence type="inferred from homology"/>
<evidence type="ECO:0000256" key="6">
    <source>
        <dbReference type="ARBA" id="ARBA00008480"/>
    </source>
</evidence>
<feature type="region of interest" description="2-C-methyl-D-erythritol 4-phosphate cytidylyltransferase" evidence="14">
    <location>
        <begin position="1"/>
        <end position="227"/>
    </location>
</feature>
<sequence>MPSVVALVVAAGRGERLSSERPKQYLPLGERMLLAHSLRRFTEHPGIDHVQVVIDPSDSALYEKAVQGFDLLPFVAGGETRQGSVRAGLEALTHFHPDIVLIHDAARPFVSSNLIDRVLDGLAHTAGCIPVVPITDTLKRLSARQEVTSGPDRNGLSAAQTPQGFRFASILNAHRTCGNDSLTDDAAVAETAGLPVAAVAGDPYNFKITSRDDMTRAEAMILPPMETRTGFGFDVHRFAPGHSVTLCGCSIPHNAQLSGYSDADVGLHALTDALLGALGDGDIGTHFPPGDPQWRDAASHQFLEEAHRRVKERGGRLINLDLTLICEAPKIGPYRGQMIARLARILDIPEARISIKATTTDKLGFTGRDEGIAAQAIATMTLPVNS</sequence>
<dbReference type="Pfam" id="PF02542">
    <property type="entry name" value="YgbB"/>
    <property type="match status" value="1"/>
</dbReference>
<dbReference type="EC" id="2.7.7.60" evidence="14"/>
<comment type="similarity">
    <text evidence="6">Belongs to the IspF family.</text>
</comment>
<feature type="domain" description="2-C-methyl-D-erythritol 2,4-cyclodiphosphate synthase" evidence="15">
    <location>
        <begin position="228"/>
        <end position="380"/>
    </location>
</feature>
<dbReference type="InterPro" id="IPR036571">
    <property type="entry name" value="MECDP_synthase_sf"/>
</dbReference>
<evidence type="ECO:0000256" key="7">
    <source>
        <dbReference type="ARBA" id="ARBA00009789"/>
    </source>
</evidence>
<keyword evidence="13 14" id="KW-0511">Multifunctional enzyme</keyword>
<dbReference type="HAMAP" id="MF_00107">
    <property type="entry name" value="IspF"/>
    <property type="match status" value="1"/>
</dbReference>
<comment type="catalytic activity">
    <reaction evidence="2 14">
        <text>2-C-methyl-D-erythritol 4-phosphate + CTP + H(+) = 4-CDP-2-C-methyl-D-erythritol + diphosphate</text>
        <dbReference type="Rhea" id="RHEA:13429"/>
        <dbReference type="ChEBI" id="CHEBI:15378"/>
        <dbReference type="ChEBI" id="CHEBI:33019"/>
        <dbReference type="ChEBI" id="CHEBI:37563"/>
        <dbReference type="ChEBI" id="CHEBI:57823"/>
        <dbReference type="ChEBI" id="CHEBI:58262"/>
        <dbReference type="EC" id="2.7.7.60"/>
    </reaction>
</comment>
<gene>
    <name evidence="14" type="primary">ispDF</name>
    <name evidence="16" type="ORF">ACFOW6_07630</name>
</gene>
<comment type="function">
    <text evidence="14">Bifunctional enzyme that catalyzes the formation of 4-diphosphocytidyl-2-C-methyl-D-erythritol from CTP and 2-C-methyl-D-erythritol 4-phosphate (MEP) (IspD), and catalyzes the conversion of 4-diphosphocytidyl-2-C-methyl-D-erythritol 2-phosphate (CDP-ME2P) to 2-C-methyl-D-erythritol 2,4-cyclodiphosphate (ME-CPP) with a corresponding release of cytidine 5-monophosphate (CMP) (IspF).</text>
</comment>
<dbReference type="Gene3D" id="3.90.550.10">
    <property type="entry name" value="Spore Coat Polysaccharide Biosynthesis Protein SpsA, Chain A"/>
    <property type="match status" value="1"/>
</dbReference>
<dbReference type="CDD" id="cd00554">
    <property type="entry name" value="MECDP_synthase"/>
    <property type="match status" value="1"/>
</dbReference>
<dbReference type="HAMAP" id="MF_00108">
    <property type="entry name" value="IspD"/>
    <property type="match status" value="1"/>
</dbReference>
<comment type="similarity">
    <text evidence="14">In the N-terminal section; belongs to the IspD/TarI cytidylyltransferase family. IspD subfamily.</text>
</comment>
<evidence type="ECO:0000256" key="11">
    <source>
        <dbReference type="ARBA" id="ARBA00023229"/>
    </source>
</evidence>
<feature type="binding site" evidence="14">
    <location>
        <position position="234"/>
    </location>
    <ligand>
        <name>a divalent metal cation</name>
        <dbReference type="ChEBI" id="CHEBI:60240"/>
    </ligand>
</feature>
<evidence type="ECO:0000256" key="3">
    <source>
        <dbReference type="ARBA" id="ARBA00001968"/>
    </source>
</evidence>
<dbReference type="NCBIfam" id="NF006899">
    <property type="entry name" value="PRK09382.1"/>
    <property type="match status" value="1"/>
</dbReference>
<comment type="pathway">
    <text evidence="4 14">Isoprenoid biosynthesis; isopentenyl diphosphate biosynthesis via DXP pathway; isopentenyl diphosphate from 1-deoxy-D-xylulose 5-phosphate: step 4/6.</text>
</comment>
<feature type="binding site" evidence="14">
    <location>
        <begin position="358"/>
        <end position="361"/>
    </location>
    <ligand>
        <name>4-CDP-2-C-methyl-D-erythritol 2-phosphate</name>
        <dbReference type="ChEBI" id="CHEBI:57919"/>
    </ligand>
</feature>
<dbReference type="InterPro" id="IPR020555">
    <property type="entry name" value="MECDP_synthase_CS"/>
</dbReference>
<comment type="caution">
    <text evidence="16">The sequence shown here is derived from an EMBL/GenBank/DDBJ whole genome shotgun (WGS) entry which is preliminary data.</text>
</comment>
<keyword evidence="10 14" id="KW-0479">Metal-binding</keyword>
<keyword evidence="8 14" id="KW-0808">Transferase</keyword>
<dbReference type="InterPro" id="IPR026596">
    <property type="entry name" value="IspD/F"/>
</dbReference>
<feature type="binding site" evidence="14">
    <location>
        <position position="368"/>
    </location>
    <ligand>
        <name>4-CDP-2-C-methyl-D-erythritol 2-phosphate</name>
        <dbReference type="ChEBI" id="CHEBI:57919"/>
    </ligand>
</feature>
<dbReference type="RefSeq" id="WP_382421740.1">
    <property type="nucleotide sequence ID" value="NZ_JBHSCW010000003.1"/>
</dbReference>
<keyword evidence="11 14" id="KW-0414">Isoprene biosynthesis</keyword>
<evidence type="ECO:0000256" key="8">
    <source>
        <dbReference type="ARBA" id="ARBA00022679"/>
    </source>
</evidence>
<comment type="similarity">
    <text evidence="7">Belongs to the IspD/TarI cytidylyltransferase family. IspD subfamily.</text>
</comment>
<dbReference type="SUPFAM" id="SSF53448">
    <property type="entry name" value="Nucleotide-diphospho-sugar transferases"/>
    <property type="match status" value="1"/>
</dbReference>
<dbReference type="PROSITE" id="PS01350">
    <property type="entry name" value="ISPF"/>
    <property type="match status" value="1"/>
</dbReference>
<feature type="site" description="Positions MEP for the nucleophilic attack" evidence="14">
    <location>
        <position position="207"/>
    </location>
</feature>
<evidence type="ECO:0000256" key="9">
    <source>
        <dbReference type="ARBA" id="ARBA00022695"/>
    </source>
</evidence>